<protein>
    <recommendedName>
        <fullName evidence="6">DUF1214 domain-containing protein</fullName>
    </recommendedName>
</protein>
<feature type="domain" description="DUF1254" evidence="3">
    <location>
        <begin position="92"/>
        <end position="201"/>
    </location>
</feature>
<dbReference type="InterPro" id="IPR037049">
    <property type="entry name" value="DUF1214_C_sf"/>
</dbReference>
<dbReference type="InterPro" id="IPR010679">
    <property type="entry name" value="DUF1254"/>
</dbReference>
<dbReference type="Pfam" id="PF06742">
    <property type="entry name" value="DUF1214"/>
    <property type="match status" value="1"/>
</dbReference>
<dbReference type="InterPro" id="IPR006311">
    <property type="entry name" value="TAT_signal"/>
</dbReference>
<dbReference type="Gene3D" id="2.60.120.600">
    <property type="entry name" value="Domain of unknown function DUF1214, C-terminal domain"/>
    <property type="match status" value="1"/>
</dbReference>
<name>A0A1N7EGD3_9EURY</name>
<proteinExistence type="predicted"/>
<dbReference type="OrthoDB" id="181739at2157"/>
<dbReference type="SUPFAM" id="SSF160935">
    <property type="entry name" value="VPA0735-like"/>
    <property type="match status" value="1"/>
</dbReference>
<gene>
    <name evidence="4" type="ORF">SAMN05421858_4208</name>
</gene>
<evidence type="ECO:0008006" key="6">
    <source>
        <dbReference type="Google" id="ProtNLM"/>
    </source>
</evidence>
<feature type="compositionally biased region" description="Basic and acidic residues" evidence="1">
    <location>
        <begin position="1"/>
        <end position="11"/>
    </location>
</feature>
<dbReference type="PANTHER" id="PTHR36509">
    <property type="entry name" value="BLL3101 PROTEIN"/>
    <property type="match status" value="1"/>
</dbReference>
<organism evidence="4 5">
    <name type="scientific">Haladaptatus litoreus</name>
    <dbReference type="NCBI Taxonomy" id="553468"/>
    <lineage>
        <taxon>Archaea</taxon>
        <taxon>Methanobacteriati</taxon>
        <taxon>Methanobacteriota</taxon>
        <taxon>Stenosarchaea group</taxon>
        <taxon>Halobacteria</taxon>
        <taxon>Halobacteriales</taxon>
        <taxon>Haladaptataceae</taxon>
        <taxon>Haladaptatus</taxon>
    </lineage>
</organism>
<dbReference type="EMBL" id="FTNO01000006">
    <property type="protein sequence ID" value="SIR87048.1"/>
    <property type="molecule type" value="Genomic_DNA"/>
</dbReference>
<keyword evidence="5" id="KW-1185">Reference proteome</keyword>
<dbReference type="PROSITE" id="PS51318">
    <property type="entry name" value="TAT"/>
    <property type="match status" value="1"/>
</dbReference>
<dbReference type="PANTHER" id="PTHR36509:SF2">
    <property type="entry name" value="BLL3101 PROTEIN"/>
    <property type="match status" value="1"/>
</dbReference>
<dbReference type="Pfam" id="PF06863">
    <property type="entry name" value="DUF1254"/>
    <property type="match status" value="1"/>
</dbReference>
<feature type="compositionally biased region" description="Low complexity" evidence="1">
    <location>
        <begin position="41"/>
        <end position="60"/>
    </location>
</feature>
<feature type="region of interest" description="Disordered" evidence="1">
    <location>
        <begin position="41"/>
        <end position="65"/>
    </location>
</feature>
<evidence type="ECO:0000259" key="3">
    <source>
        <dbReference type="Pfam" id="PF06863"/>
    </source>
</evidence>
<dbReference type="Proteomes" id="UP000186914">
    <property type="component" value="Unassembled WGS sequence"/>
</dbReference>
<reference evidence="5" key="1">
    <citation type="submission" date="2017-01" db="EMBL/GenBank/DDBJ databases">
        <authorList>
            <person name="Varghese N."/>
            <person name="Submissions S."/>
        </authorList>
    </citation>
    <scope>NUCLEOTIDE SEQUENCE [LARGE SCALE GENOMIC DNA]</scope>
    <source>
        <strain evidence="5">CGMCC 1.7737</strain>
    </source>
</reference>
<dbReference type="RefSeq" id="WP_084186402.1">
    <property type="nucleotide sequence ID" value="NZ_FTNO01000006.1"/>
</dbReference>
<dbReference type="InterPro" id="IPR037050">
    <property type="entry name" value="DUF1254_sf"/>
</dbReference>
<evidence type="ECO:0000259" key="2">
    <source>
        <dbReference type="Pfam" id="PF06742"/>
    </source>
</evidence>
<evidence type="ECO:0000313" key="4">
    <source>
        <dbReference type="EMBL" id="SIR87048.1"/>
    </source>
</evidence>
<evidence type="ECO:0000313" key="5">
    <source>
        <dbReference type="Proteomes" id="UP000186914"/>
    </source>
</evidence>
<dbReference type="Gene3D" id="2.60.40.1610">
    <property type="entry name" value="Domain of unknown function DUF1254"/>
    <property type="match status" value="1"/>
</dbReference>
<dbReference type="AlphaFoldDB" id="A0A1N7EGD3"/>
<accession>A0A1N7EGD3</accession>
<sequence length="379" mass="42019">MDKDTHNKTAETEFEPLQATRRTALRGAGLASLLAMGIGSASADQDTPSQTTTQAEQQTTDKSGAVPVTWANYPRANCHASFQATVDEGGFGQLYNFRNITPVSNQLDVEPNRDTIYSLGVFDLTEPVTITLPDSDDRYISMNIQNECQYAKLSVTEPGTYTITQDMVGTRYAGVLIRMFVDSNDSADVKQVRQLQDEIGVEQASAGSFEIPNWEQQSFKQLDDALTAVFTTLENFSGAYGDVGQVDPVKFFVASPSGWTGVPQPSEALFLQRIPTRNDGTTPYELTVDEDVPVDGFWSVTVYNRDLYLEENKYDAYSINNVTAERADDGSVTIHFGGDPDQPNFIYTPEGWHYIVRLYQPRTPIINGSYQFPEAQPVE</sequence>
<feature type="region of interest" description="Disordered" evidence="1">
    <location>
        <begin position="1"/>
        <end position="21"/>
    </location>
</feature>
<dbReference type="InterPro" id="IPR010621">
    <property type="entry name" value="DUF1214"/>
</dbReference>
<evidence type="ECO:0000256" key="1">
    <source>
        <dbReference type="SAM" id="MobiDB-lite"/>
    </source>
</evidence>
<feature type="domain" description="DUF1214" evidence="2">
    <location>
        <begin position="278"/>
        <end position="362"/>
    </location>
</feature>